<sequence>MILENVNNNVGELVENKAFVGGAWSDNEDGNAHQNDATCLMEIDSQEVVSKPSSSNNDLNIIDLQKDNEELLRFNKDFTKTFEKLLKEKRSLENENLKLLSKINDLEFEVKKLVNDKEVVEPFQKYVELTQEVDSLKSNVSKIQNEALKFSKFKKSSIILNDMLSNQKLSQDKEGLGFSKNDKTTPRIESCGYGVLIFIPLWSLVSAGTDTPYLP</sequence>
<reference evidence="2" key="2">
    <citation type="submission" date="2022-01" db="EMBL/GenBank/DDBJ databases">
        <authorList>
            <person name="Yamashiro T."/>
            <person name="Shiraishi A."/>
            <person name="Satake H."/>
            <person name="Nakayama K."/>
        </authorList>
    </citation>
    <scope>NUCLEOTIDE SEQUENCE</scope>
</reference>
<feature type="coiled-coil region" evidence="1">
    <location>
        <begin position="75"/>
        <end position="146"/>
    </location>
</feature>
<keyword evidence="1" id="KW-0175">Coiled coil</keyword>
<protein>
    <submittedName>
        <fullName evidence="2">Uncharacterized protein</fullName>
    </submittedName>
</protein>
<proteinExistence type="predicted"/>
<reference evidence="2" key="1">
    <citation type="journal article" date="2022" name="Int. J. Mol. Sci.">
        <title>Draft Genome of Tanacetum Coccineum: Genomic Comparison of Closely Related Tanacetum-Family Plants.</title>
        <authorList>
            <person name="Yamashiro T."/>
            <person name="Shiraishi A."/>
            <person name="Nakayama K."/>
            <person name="Satake H."/>
        </authorList>
    </citation>
    <scope>NUCLEOTIDE SEQUENCE</scope>
</reference>
<dbReference type="Proteomes" id="UP001151760">
    <property type="component" value="Unassembled WGS sequence"/>
</dbReference>
<evidence type="ECO:0000313" key="2">
    <source>
        <dbReference type="EMBL" id="GJS51525.1"/>
    </source>
</evidence>
<gene>
    <name evidence="2" type="ORF">Tco_0624887</name>
</gene>
<dbReference type="EMBL" id="BQNB010008592">
    <property type="protein sequence ID" value="GJS51525.1"/>
    <property type="molecule type" value="Genomic_DNA"/>
</dbReference>
<comment type="caution">
    <text evidence="2">The sequence shown here is derived from an EMBL/GenBank/DDBJ whole genome shotgun (WGS) entry which is preliminary data.</text>
</comment>
<name>A0ABQ4WF74_9ASTR</name>
<organism evidence="2 3">
    <name type="scientific">Tanacetum coccineum</name>
    <dbReference type="NCBI Taxonomy" id="301880"/>
    <lineage>
        <taxon>Eukaryota</taxon>
        <taxon>Viridiplantae</taxon>
        <taxon>Streptophyta</taxon>
        <taxon>Embryophyta</taxon>
        <taxon>Tracheophyta</taxon>
        <taxon>Spermatophyta</taxon>
        <taxon>Magnoliopsida</taxon>
        <taxon>eudicotyledons</taxon>
        <taxon>Gunneridae</taxon>
        <taxon>Pentapetalae</taxon>
        <taxon>asterids</taxon>
        <taxon>campanulids</taxon>
        <taxon>Asterales</taxon>
        <taxon>Asteraceae</taxon>
        <taxon>Asteroideae</taxon>
        <taxon>Anthemideae</taxon>
        <taxon>Anthemidinae</taxon>
        <taxon>Tanacetum</taxon>
    </lineage>
</organism>
<accession>A0ABQ4WF74</accession>
<evidence type="ECO:0000256" key="1">
    <source>
        <dbReference type="SAM" id="Coils"/>
    </source>
</evidence>
<keyword evidence="3" id="KW-1185">Reference proteome</keyword>
<evidence type="ECO:0000313" key="3">
    <source>
        <dbReference type="Proteomes" id="UP001151760"/>
    </source>
</evidence>